<keyword evidence="1" id="KW-1133">Transmembrane helix</keyword>
<feature type="transmembrane region" description="Helical" evidence="1">
    <location>
        <begin position="109"/>
        <end position="130"/>
    </location>
</feature>
<feature type="transmembrane region" description="Helical" evidence="1">
    <location>
        <begin position="142"/>
        <end position="164"/>
    </location>
</feature>
<keyword evidence="1" id="KW-0472">Membrane</keyword>
<name>H1Y455_9SPHI</name>
<gene>
    <name evidence="2" type="ORF">Mucpa_0601</name>
</gene>
<feature type="transmembrane region" description="Helical" evidence="1">
    <location>
        <begin position="195"/>
        <end position="217"/>
    </location>
</feature>
<dbReference type="RefSeq" id="WP_008504364.1">
    <property type="nucleotide sequence ID" value="NZ_CM001403.1"/>
</dbReference>
<sequence>MKTSSNGPFLSYHSQKRLSEIRASSMNGQQNELSKFKDWAVWIPVATALIYFYAWFFEFVTCMKLGIPANLIEPTTGSILFFAFVLCSFSIAGSFFFGGIYVVVKDAKFWSGIFSLLGLVALTNIAYFFTNRTWSLDEGLRMALLGFYGWLILFAYWLFIKLFLRNASWKRIFIILFEDGDNVLKDFVTLLRTRFVFVIVIGVLFLTYWCALASVWVNPPSVRILGNEKLVIVKKYNDVFICRYMDSTNTGFKLNDRVKLVKIEGSAGLTTQEMTPAPGY</sequence>
<proteinExistence type="predicted"/>
<organism evidence="2 3">
    <name type="scientific">Mucilaginibacter paludis DSM 18603</name>
    <dbReference type="NCBI Taxonomy" id="714943"/>
    <lineage>
        <taxon>Bacteria</taxon>
        <taxon>Pseudomonadati</taxon>
        <taxon>Bacteroidota</taxon>
        <taxon>Sphingobacteriia</taxon>
        <taxon>Sphingobacteriales</taxon>
        <taxon>Sphingobacteriaceae</taxon>
        <taxon>Mucilaginibacter</taxon>
    </lineage>
</organism>
<feature type="transmembrane region" description="Helical" evidence="1">
    <location>
        <begin position="77"/>
        <end position="102"/>
    </location>
</feature>
<reference evidence="2" key="1">
    <citation type="submission" date="2011-09" db="EMBL/GenBank/DDBJ databases">
        <title>The permanent draft genome of Mucilaginibacter paludis DSM 18603.</title>
        <authorList>
            <consortium name="US DOE Joint Genome Institute (JGI-PGF)"/>
            <person name="Lucas S."/>
            <person name="Han J."/>
            <person name="Lapidus A."/>
            <person name="Bruce D."/>
            <person name="Goodwin L."/>
            <person name="Pitluck S."/>
            <person name="Peters L."/>
            <person name="Kyrpides N."/>
            <person name="Mavromatis K."/>
            <person name="Ivanova N."/>
            <person name="Mikhailova N."/>
            <person name="Held B."/>
            <person name="Detter J.C."/>
            <person name="Tapia R."/>
            <person name="Han C."/>
            <person name="Land M."/>
            <person name="Hauser L."/>
            <person name="Markowitz V."/>
            <person name="Cheng J.-F."/>
            <person name="Hugenholtz P."/>
            <person name="Woyke T."/>
            <person name="Wu D."/>
            <person name="Tindall B."/>
            <person name="Brambilla E."/>
            <person name="Klenk H.-P."/>
            <person name="Eisen J.A."/>
        </authorList>
    </citation>
    <scope>NUCLEOTIDE SEQUENCE [LARGE SCALE GENOMIC DNA]</scope>
    <source>
        <strain evidence="2">DSM 18603</strain>
    </source>
</reference>
<dbReference type="HOGENOM" id="CLU_993272_0_0_10"/>
<dbReference type="STRING" id="714943.Mucpa_0601"/>
<accession>H1Y455</accession>
<dbReference type="Proteomes" id="UP000002774">
    <property type="component" value="Chromosome"/>
</dbReference>
<keyword evidence="3" id="KW-1185">Reference proteome</keyword>
<dbReference type="EMBL" id="CM001403">
    <property type="protein sequence ID" value="EHQ24791.1"/>
    <property type="molecule type" value="Genomic_DNA"/>
</dbReference>
<evidence type="ECO:0000313" key="2">
    <source>
        <dbReference type="EMBL" id="EHQ24791.1"/>
    </source>
</evidence>
<evidence type="ECO:0000313" key="3">
    <source>
        <dbReference type="Proteomes" id="UP000002774"/>
    </source>
</evidence>
<keyword evidence="1" id="KW-0812">Transmembrane</keyword>
<dbReference type="AlphaFoldDB" id="H1Y455"/>
<feature type="transmembrane region" description="Helical" evidence="1">
    <location>
        <begin position="39"/>
        <end position="57"/>
    </location>
</feature>
<protein>
    <submittedName>
        <fullName evidence="2">Uncharacterized protein</fullName>
    </submittedName>
</protein>
<evidence type="ECO:0000256" key="1">
    <source>
        <dbReference type="SAM" id="Phobius"/>
    </source>
</evidence>